<dbReference type="GO" id="GO:0034986">
    <property type="term" value="F:iron chaperone activity"/>
    <property type="evidence" value="ECO:0007669"/>
    <property type="project" value="TreeGrafter"/>
</dbReference>
<evidence type="ECO:0000313" key="13">
    <source>
        <dbReference type="EMBL" id="KAF9962850.1"/>
    </source>
</evidence>
<dbReference type="GO" id="GO:0016226">
    <property type="term" value="P:iron-sulfur cluster assembly"/>
    <property type="evidence" value="ECO:0007669"/>
    <property type="project" value="InterPro"/>
</dbReference>
<dbReference type="GO" id="GO:0006879">
    <property type="term" value="P:intracellular iron ion homeostasis"/>
    <property type="evidence" value="ECO:0007669"/>
    <property type="project" value="UniProtKB-KW"/>
</dbReference>
<dbReference type="SUPFAM" id="SSF55387">
    <property type="entry name" value="Frataxin/Nqo15-like"/>
    <property type="match status" value="1"/>
</dbReference>
<dbReference type="GO" id="GO:0005739">
    <property type="term" value="C:mitochondrion"/>
    <property type="evidence" value="ECO:0007669"/>
    <property type="project" value="UniProtKB-SubCell"/>
</dbReference>
<evidence type="ECO:0000256" key="8">
    <source>
        <dbReference type="ARBA" id="ARBA00023002"/>
    </source>
</evidence>
<keyword evidence="5" id="KW-0813">Transport</keyword>
<keyword evidence="7" id="KW-0809">Transit peptide</keyword>
<comment type="similarity">
    <text evidence="2">Belongs to the frataxin family.</text>
</comment>
<dbReference type="PANTHER" id="PTHR16821:SF2">
    <property type="entry name" value="FRATAXIN, MITOCHONDRIAL"/>
    <property type="match status" value="1"/>
</dbReference>
<keyword evidence="14" id="KW-1185">Reference proteome</keyword>
<dbReference type="NCBIfam" id="TIGR03421">
    <property type="entry name" value="FeS_CyaY"/>
    <property type="match status" value="1"/>
</dbReference>
<evidence type="ECO:0000256" key="9">
    <source>
        <dbReference type="ARBA" id="ARBA00023004"/>
    </source>
</evidence>
<evidence type="ECO:0000256" key="7">
    <source>
        <dbReference type="ARBA" id="ARBA00022946"/>
    </source>
</evidence>
<evidence type="ECO:0000256" key="1">
    <source>
        <dbReference type="ARBA" id="ARBA00004173"/>
    </source>
</evidence>
<dbReference type="GO" id="GO:0006826">
    <property type="term" value="P:iron ion transport"/>
    <property type="evidence" value="ECO:0007669"/>
    <property type="project" value="UniProtKB-KW"/>
</dbReference>
<dbReference type="CDD" id="cd00503">
    <property type="entry name" value="Frataxin"/>
    <property type="match status" value="1"/>
</dbReference>
<keyword evidence="11" id="KW-0496">Mitochondrion</keyword>
<dbReference type="GO" id="GO:0008199">
    <property type="term" value="F:ferric iron binding"/>
    <property type="evidence" value="ECO:0007669"/>
    <property type="project" value="InterPro"/>
</dbReference>
<dbReference type="GO" id="GO:0004322">
    <property type="term" value="F:ferroxidase activity"/>
    <property type="evidence" value="ECO:0007669"/>
    <property type="project" value="UniProtKB-EC"/>
</dbReference>
<evidence type="ECO:0000256" key="3">
    <source>
        <dbReference type="ARBA" id="ARBA00013107"/>
    </source>
</evidence>
<name>A0A9P6J4X5_9FUNG</name>
<dbReference type="SMART" id="SM01219">
    <property type="entry name" value="Frataxin_Cyay"/>
    <property type="match status" value="1"/>
</dbReference>
<dbReference type="Pfam" id="PF01491">
    <property type="entry name" value="Frataxin_Cyay"/>
    <property type="match status" value="1"/>
</dbReference>
<comment type="catalytic activity">
    <reaction evidence="12">
        <text>4 Fe(2+) + O2 + 4 H(+) = 4 Fe(3+) + 2 H2O</text>
        <dbReference type="Rhea" id="RHEA:11148"/>
        <dbReference type="ChEBI" id="CHEBI:15377"/>
        <dbReference type="ChEBI" id="CHEBI:15378"/>
        <dbReference type="ChEBI" id="CHEBI:15379"/>
        <dbReference type="ChEBI" id="CHEBI:29033"/>
        <dbReference type="ChEBI" id="CHEBI:29034"/>
        <dbReference type="EC" id="1.16.3.1"/>
    </reaction>
</comment>
<dbReference type="Gene3D" id="3.30.920.10">
    <property type="entry name" value="Frataxin/CyaY"/>
    <property type="match status" value="1"/>
</dbReference>
<dbReference type="GO" id="GO:0008198">
    <property type="term" value="F:ferrous iron binding"/>
    <property type="evidence" value="ECO:0007669"/>
    <property type="project" value="TreeGrafter"/>
</dbReference>
<evidence type="ECO:0000256" key="11">
    <source>
        <dbReference type="ARBA" id="ARBA00023128"/>
    </source>
</evidence>
<comment type="caution">
    <text evidence="13">The sequence shown here is derived from an EMBL/GenBank/DDBJ whole genome shotgun (WGS) entry which is preliminary data.</text>
</comment>
<dbReference type="GO" id="GO:0051537">
    <property type="term" value="F:2 iron, 2 sulfur cluster binding"/>
    <property type="evidence" value="ECO:0007669"/>
    <property type="project" value="TreeGrafter"/>
</dbReference>
<dbReference type="InterPro" id="IPR036524">
    <property type="entry name" value="Frataxin/CyaY_sf"/>
</dbReference>
<reference evidence="13" key="1">
    <citation type="journal article" date="2020" name="Fungal Divers.">
        <title>Resolving the Mortierellaceae phylogeny through synthesis of multi-gene phylogenetics and phylogenomics.</title>
        <authorList>
            <person name="Vandepol N."/>
            <person name="Liber J."/>
            <person name="Desiro A."/>
            <person name="Na H."/>
            <person name="Kennedy M."/>
            <person name="Barry K."/>
            <person name="Grigoriev I.V."/>
            <person name="Miller A.N."/>
            <person name="O'Donnell K."/>
            <person name="Stajich J.E."/>
            <person name="Bonito G."/>
        </authorList>
    </citation>
    <scope>NUCLEOTIDE SEQUENCE</scope>
    <source>
        <strain evidence="13">MES-2147</strain>
    </source>
</reference>
<evidence type="ECO:0000256" key="12">
    <source>
        <dbReference type="ARBA" id="ARBA00047990"/>
    </source>
</evidence>
<comment type="subcellular location">
    <subcellularLocation>
        <location evidence="1">Mitochondrion</location>
    </subcellularLocation>
</comment>
<keyword evidence="8" id="KW-0560">Oxidoreductase</keyword>
<accession>A0A9P6J4X5</accession>
<gene>
    <name evidence="13" type="primary">FRR4</name>
    <name evidence="13" type="ORF">BGZ65_007590</name>
</gene>
<dbReference type="InterPro" id="IPR002908">
    <property type="entry name" value="Frataxin/CyaY"/>
</dbReference>
<proteinExistence type="inferred from homology"/>
<keyword evidence="9" id="KW-0408">Iron</keyword>
<protein>
    <recommendedName>
        <fullName evidence="3">ferroxidase</fullName>
        <ecNumber evidence="3">1.16.3.1</ecNumber>
    </recommendedName>
</protein>
<dbReference type="PROSITE" id="PS01344">
    <property type="entry name" value="FRATAXIN_1"/>
    <property type="match status" value="1"/>
</dbReference>
<keyword evidence="10" id="KW-0406">Ion transport</keyword>
<evidence type="ECO:0000256" key="6">
    <source>
        <dbReference type="ARBA" id="ARBA00022496"/>
    </source>
</evidence>
<organism evidence="13 14">
    <name type="scientific">Modicella reniformis</name>
    <dbReference type="NCBI Taxonomy" id="1440133"/>
    <lineage>
        <taxon>Eukaryota</taxon>
        <taxon>Fungi</taxon>
        <taxon>Fungi incertae sedis</taxon>
        <taxon>Mucoromycota</taxon>
        <taxon>Mortierellomycotina</taxon>
        <taxon>Mortierellomycetes</taxon>
        <taxon>Mortierellales</taxon>
        <taxon>Mortierellaceae</taxon>
        <taxon>Modicella</taxon>
    </lineage>
</organism>
<dbReference type="Proteomes" id="UP000749646">
    <property type="component" value="Unassembled WGS sequence"/>
</dbReference>
<evidence type="ECO:0000256" key="2">
    <source>
        <dbReference type="ARBA" id="ARBA00008183"/>
    </source>
</evidence>
<evidence type="ECO:0000256" key="4">
    <source>
        <dbReference type="ARBA" id="ARBA00022434"/>
    </source>
</evidence>
<sequence>MATARSLTWTFTSRTAPTRLTLRHLTWCARPASVARFATAGLSGSSARALIRSTLTDDEYNAAANNSMDNIVEYFEDLGDKNDIPGYDVEYQSGVLTLKLGNEGTYVINKQPPNKQLWLSSPITGPKRYDYDAVHKTWFYNRDHHSLKSLLDAEISKAIGIDVDVPLDKVDDE</sequence>
<dbReference type="InterPro" id="IPR020895">
    <property type="entry name" value="Frataxin_CS"/>
</dbReference>
<dbReference type="OrthoDB" id="1897642at2759"/>
<evidence type="ECO:0000313" key="14">
    <source>
        <dbReference type="Proteomes" id="UP000749646"/>
    </source>
</evidence>
<keyword evidence="6" id="KW-0410">Iron transport</keyword>
<dbReference type="AlphaFoldDB" id="A0A9P6J4X5"/>
<dbReference type="PANTHER" id="PTHR16821">
    <property type="entry name" value="FRATAXIN"/>
    <property type="match status" value="1"/>
</dbReference>
<dbReference type="InterPro" id="IPR017789">
    <property type="entry name" value="Frataxin"/>
</dbReference>
<dbReference type="EMBL" id="JAAAHW010006349">
    <property type="protein sequence ID" value="KAF9962850.1"/>
    <property type="molecule type" value="Genomic_DNA"/>
</dbReference>
<keyword evidence="4" id="KW-0409">Iron storage</keyword>
<evidence type="ECO:0000256" key="5">
    <source>
        <dbReference type="ARBA" id="ARBA00022448"/>
    </source>
</evidence>
<dbReference type="PROSITE" id="PS50810">
    <property type="entry name" value="FRATAXIN_2"/>
    <property type="match status" value="1"/>
</dbReference>
<dbReference type="NCBIfam" id="TIGR03422">
    <property type="entry name" value="mito_frataxin"/>
    <property type="match status" value="1"/>
</dbReference>
<dbReference type="EC" id="1.16.3.1" evidence="3"/>
<evidence type="ECO:0000256" key="10">
    <source>
        <dbReference type="ARBA" id="ARBA00023065"/>
    </source>
</evidence>